<dbReference type="Pfam" id="PF07027">
    <property type="entry name" value="DUF1318"/>
    <property type="match status" value="1"/>
</dbReference>
<dbReference type="STRING" id="314278.NB231_02363"/>
<dbReference type="OrthoDB" id="8526313at2"/>
<dbReference type="InterPro" id="IPR008309">
    <property type="entry name" value="YdbL"/>
</dbReference>
<sequence>MRVLKLLLLGIAVLASAPAEYRRVAEEISAPLRAVQARAGRQIIPRLPEGQYFMDAAGRWRQR</sequence>
<gene>
    <name evidence="1" type="ORF">NB231_02363</name>
</gene>
<keyword evidence="2" id="KW-1185">Reference proteome</keyword>
<dbReference type="RefSeq" id="WP_004999411.1">
    <property type="nucleotide sequence ID" value="NZ_CH672427.1"/>
</dbReference>
<proteinExistence type="predicted"/>
<name>A4BRK2_9GAMM</name>
<dbReference type="Proteomes" id="UP000003374">
    <property type="component" value="Unassembled WGS sequence"/>
</dbReference>
<dbReference type="EMBL" id="AAOF01000007">
    <property type="protein sequence ID" value="EAR21573.1"/>
    <property type="molecule type" value="Genomic_DNA"/>
</dbReference>
<comment type="caution">
    <text evidence="1">The sequence shown here is derived from an EMBL/GenBank/DDBJ whole genome shotgun (WGS) entry which is preliminary data.</text>
</comment>
<dbReference type="AlphaFoldDB" id="A4BRK2"/>
<accession>A4BRK2</accession>
<protein>
    <submittedName>
        <fullName evidence="1">Uncharacterized protein</fullName>
    </submittedName>
</protein>
<reference evidence="1 2" key="1">
    <citation type="submission" date="2006-02" db="EMBL/GenBank/DDBJ databases">
        <authorList>
            <person name="Waterbury J."/>
            <person name="Ferriera S."/>
            <person name="Johnson J."/>
            <person name="Kravitz S."/>
            <person name="Halpern A."/>
            <person name="Remington K."/>
            <person name="Beeson K."/>
            <person name="Tran B."/>
            <person name="Rogers Y.-H."/>
            <person name="Friedman R."/>
            <person name="Venter J.C."/>
        </authorList>
    </citation>
    <scope>NUCLEOTIDE SEQUENCE [LARGE SCALE GENOMIC DNA]</scope>
    <source>
        <strain evidence="1 2">Nb-231</strain>
    </source>
</reference>
<evidence type="ECO:0000313" key="2">
    <source>
        <dbReference type="Proteomes" id="UP000003374"/>
    </source>
</evidence>
<evidence type="ECO:0000313" key="1">
    <source>
        <dbReference type="EMBL" id="EAR21573.1"/>
    </source>
</evidence>
<dbReference type="HOGENOM" id="CLU_2881295_0_0_6"/>
<organism evidence="1 2">
    <name type="scientific">Nitrococcus mobilis Nb-231</name>
    <dbReference type="NCBI Taxonomy" id="314278"/>
    <lineage>
        <taxon>Bacteria</taxon>
        <taxon>Pseudomonadati</taxon>
        <taxon>Pseudomonadota</taxon>
        <taxon>Gammaproteobacteria</taxon>
        <taxon>Chromatiales</taxon>
        <taxon>Ectothiorhodospiraceae</taxon>
        <taxon>Nitrococcus</taxon>
    </lineage>
</organism>